<dbReference type="CDD" id="cd01948">
    <property type="entry name" value="EAL"/>
    <property type="match status" value="1"/>
</dbReference>
<sequence length="937" mass="104238">MPLTSRFESQVLSAFLAASLVVIGLTVIAWQMGRQAMAAQVWVQHTQGVLRDLARVQGGTHLIELHTQAYRISGEPARLQDRNVAMAARESDMQHLRDALVDNPAQLAQWQALREVIDQRIAISRRVEQLRKEDGLAAATAYAASAPLGETRARFQRVLDRMEADETERLRRRTEQAVSAGQRLVAVGALTALALLLLLGGSYSIIRRQLRRTEVSRQALADNEVQLERRVAERTRQLQAKQQELSRVLEGSDQGYWTWDLPSNDFRVSARWETMLGYAPGEMNVAPDNWHALVHPSDLPVALESIQQHLDGATPRHEVELRVHHRQGGWRWILTRGRVVERASDGTALTMSGTHTDITERKHAELAQRQSAAVFDNSDEGIMVADADGLITQVNPAFTRITGYEAHEVIGRSPGLLSSGRHDAAFYEAFWSALQQRGFWNGEIWNRRKSGDVFPVLQSITTVRDAGGRVQHHVSVFTDISRLKAHEAELDRVAHFDALTGLPNRRLLTDRLAQAVLRASRSGRHGAICFIDLDGFKAVNDAHGHATGDQLLIGIGEHIKAVLRPEDTLSRLGGDEFVLLLTELGSIKETTQILDRVLHAARQPVAAEDHLLSLSASIGVSLFPNDDDDPDTLLRHADQTMYLAKQAGKNRYQLFDPEVDRVAQQRRDQLTRLREALRVGEFELYYQPKVDLRDGSVTGAEGLIRWLHPERGLIAPGEFLPVLQGSDLEAAVGEWVIDCALSQIVTWKAQGLHLPVSVNISPRHLIQPAFAERLASALARHPCVDARDFQLEVLETAAIADMQQAADILQRCMALGIDFALDDFGTGYSSLTYLRKLPARTLKIDRSFVSDLLDDPEDHAIVRGVIDLARAFDREVIAEGVETLAHGKALLAMGCHLAQGYGIARPMPAGDLIAWRTRWLSQWQPLRMDTSESAVRG</sequence>
<evidence type="ECO:0000313" key="7">
    <source>
        <dbReference type="Proteomes" id="UP000293433"/>
    </source>
</evidence>
<evidence type="ECO:0000259" key="3">
    <source>
        <dbReference type="PROSITE" id="PS50113"/>
    </source>
</evidence>
<evidence type="ECO:0000259" key="5">
    <source>
        <dbReference type="PROSITE" id="PS50887"/>
    </source>
</evidence>
<dbReference type="AlphaFoldDB" id="A0A4Q7LH67"/>
<dbReference type="SMART" id="SM00267">
    <property type="entry name" value="GGDEF"/>
    <property type="match status" value="1"/>
</dbReference>
<feature type="domain" description="PAC" evidence="3">
    <location>
        <begin position="317"/>
        <end position="370"/>
    </location>
</feature>
<dbReference type="InterPro" id="IPR001633">
    <property type="entry name" value="EAL_dom"/>
</dbReference>
<dbReference type="InterPro" id="IPR029787">
    <property type="entry name" value="Nucleotide_cyclase"/>
</dbReference>
<comment type="caution">
    <text evidence="6">The sequence shown here is derived from an EMBL/GenBank/DDBJ whole genome shotgun (WGS) entry which is preliminary data.</text>
</comment>
<dbReference type="PROSITE" id="PS50887">
    <property type="entry name" value="GGDEF"/>
    <property type="match status" value="1"/>
</dbReference>
<dbReference type="Gene3D" id="3.20.20.450">
    <property type="entry name" value="EAL domain"/>
    <property type="match status" value="1"/>
</dbReference>
<feature type="transmembrane region" description="Helical" evidence="1">
    <location>
        <begin position="184"/>
        <end position="206"/>
    </location>
</feature>
<dbReference type="InterPro" id="IPR035965">
    <property type="entry name" value="PAS-like_dom_sf"/>
</dbReference>
<organism evidence="6 7">
    <name type="scientific">Sphaerotilus mobilis</name>
    <dbReference type="NCBI Taxonomy" id="47994"/>
    <lineage>
        <taxon>Bacteria</taxon>
        <taxon>Pseudomonadati</taxon>
        <taxon>Pseudomonadota</taxon>
        <taxon>Betaproteobacteria</taxon>
        <taxon>Burkholderiales</taxon>
        <taxon>Sphaerotilaceae</taxon>
        <taxon>Sphaerotilus</taxon>
    </lineage>
</organism>
<reference evidence="6 7" key="1">
    <citation type="submission" date="2019-02" db="EMBL/GenBank/DDBJ databases">
        <title>Genomic Encyclopedia of Type Strains, Phase IV (KMG-IV): sequencing the most valuable type-strain genomes for metagenomic binning, comparative biology and taxonomic classification.</title>
        <authorList>
            <person name="Goeker M."/>
        </authorList>
    </citation>
    <scope>NUCLEOTIDE SEQUENCE [LARGE SCALE GENOMIC DNA]</scope>
    <source>
        <strain evidence="6 7">DSM 10617</strain>
    </source>
</reference>
<keyword evidence="1" id="KW-0812">Transmembrane</keyword>
<dbReference type="InterPro" id="IPR035919">
    <property type="entry name" value="EAL_sf"/>
</dbReference>
<evidence type="ECO:0000259" key="4">
    <source>
        <dbReference type="PROSITE" id="PS50883"/>
    </source>
</evidence>
<dbReference type="SMART" id="SM00086">
    <property type="entry name" value="PAC"/>
    <property type="match status" value="2"/>
</dbReference>
<dbReference type="Pfam" id="PF08447">
    <property type="entry name" value="PAS_3"/>
    <property type="match status" value="1"/>
</dbReference>
<dbReference type="SMART" id="SM00091">
    <property type="entry name" value="PAS"/>
    <property type="match status" value="2"/>
</dbReference>
<dbReference type="InterPro" id="IPR007891">
    <property type="entry name" value="CHASE3"/>
</dbReference>
<dbReference type="CDD" id="cd01949">
    <property type="entry name" value="GGDEF"/>
    <property type="match status" value="1"/>
</dbReference>
<dbReference type="InterPro" id="IPR000700">
    <property type="entry name" value="PAS-assoc_C"/>
</dbReference>
<keyword evidence="1" id="KW-0472">Membrane</keyword>
<dbReference type="Proteomes" id="UP000293433">
    <property type="component" value="Unassembled WGS sequence"/>
</dbReference>
<protein>
    <submittedName>
        <fullName evidence="6">PAS domain S-box-containing protein/diguanylate cyclase (GGDEF)-like protein</fullName>
    </submittedName>
</protein>
<name>A0A4Q7LH67_9BURK</name>
<feature type="domain" description="EAL" evidence="4">
    <location>
        <begin position="666"/>
        <end position="920"/>
    </location>
</feature>
<keyword evidence="1" id="KW-1133">Transmembrane helix</keyword>
<dbReference type="RefSeq" id="WP_130482823.1">
    <property type="nucleotide sequence ID" value="NZ_SGWV01000010.1"/>
</dbReference>
<dbReference type="SUPFAM" id="SSF55785">
    <property type="entry name" value="PYP-like sensor domain (PAS domain)"/>
    <property type="match status" value="2"/>
</dbReference>
<dbReference type="EMBL" id="SGWV01000010">
    <property type="protein sequence ID" value="RZS53383.1"/>
    <property type="molecule type" value="Genomic_DNA"/>
</dbReference>
<feature type="domain" description="PAC" evidence="3">
    <location>
        <begin position="440"/>
        <end position="492"/>
    </location>
</feature>
<dbReference type="InterPro" id="IPR000160">
    <property type="entry name" value="GGDEF_dom"/>
</dbReference>
<dbReference type="InterPro" id="IPR013655">
    <property type="entry name" value="PAS_fold_3"/>
</dbReference>
<feature type="transmembrane region" description="Helical" evidence="1">
    <location>
        <begin position="12"/>
        <end position="30"/>
    </location>
</feature>
<dbReference type="NCBIfam" id="TIGR00229">
    <property type="entry name" value="sensory_box"/>
    <property type="match status" value="2"/>
</dbReference>
<dbReference type="InterPro" id="IPR043128">
    <property type="entry name" value="Rev_trsase/Diguanyl_cyclase"/>
</dbReference>
<dbReference type="PROSITE" id="PS50113">
    <property type="entry name" value="PAC"/>
    <property type="match status" value="2"/>
</dbReference>
<dbReference type="FunFam" id="3.30.70.270:FF:000001">
    <property type="entry name" value="Diguanylate cyclase domain protein"/>
    <property type="match status" value="1"/>
</dbReference>
<dbReference type="OrthoDB" id="9813903at2"/>
<feature type="domain" description="PAS" evidence="2">
    <location>
        <begin position="367"/>
        <end position="413"/>
    </location>
</feature>
<dbReference type="InterPro" id="IPR000014">
    <property type="entry name" value="PAS"/>
</dbReference>
<keyword evidence="7" id="KW-1185">Reference proteome</keyword>
<dbReference type="SMART" id="SM00052">
    <property type="entry name" value="EAL"/>
    <property type="match status" value="1"/>
</dbReference>
<dbReference type="PROSITE" id="PS50112">
    <property type="entry name" value="PAS"/>
    <property type="match status" value="2"/>
</dbReference>
<feature type="domain" description="GGDEF" evidence="5">
    <location>
        <begin position="524"/>
        <end position="657"/>
    </location>
</feature>
<evidence type="ECO:0000256" key="1">
    <source>
        <dbReference type="SAM" id="Phobius"/>
    </source>
</evidence>
<dbReference type="GO" id="GO:0003824">
    <property type="term" value="F:catalytic activity"/>
    <property type="evidence" value="ECO:0007669"/>
    <property type="project" value="UniProtKB-ARBA"/>
</dbReference>
<gene>
    <name evidence="6" type="ORF">EV685_3011</name>
</gene>
<evidence type="ECO:0000313" key="6">
    <source>
        <dbReference type="EMBL" id="RZS53383.1"/>
    </source>
</evidence>
<dbReference type="CDD" id="cd00130">
    <property type="entry name" value="PAS"/>
    <property type="match status" value="2"/>
</dbReference>
<accession>A0A4Q7LH67</accession>
<dbReference type="Pfam" id="PF13426">
    <property type="entry name" value="PAS_9"/>
    <property type="match status" value="1"/>
</dbReference>
<dbReference type="SUPFAM" id="SSF55073">
    <property type="entry name" value="Nucleotide cyclase"/>
    <property type="match status" value="1"/>
</dbReference>
<dbReference type="Gene3D" id="3.30.450.20">
    <property type="entry name" value="PAS domain"/>
    <property type="match status" value="2"/>
</dbReference>
<dbReference type="Pfam" id="PF00990">
    <property type="entry name" value="GGDEF"/>
    <property type="match status" value="1"/>
</dbReference>
<dbReference type="Pfam" id="PF05227">
    <property type="entry name" value="CHASE3"/>
    <property type="match status" value="1"/>
</dbReference>
<proteinExistence type="predicted"/>
<dbReference type="Pfam" id="PF00563">
    <property type="entry name" value="EAL"/>
    <property type="match status" value="1"/>
</dbReference>
<dbReference type="PANTHER" id="PTHR44757:SF2">
    <property type="entry name" value="BIOFILM ARCHITECTURE MAINTENANCE PROTEIN MBAA"/>
    <property type="match status" value="1"/>
</dbReference>
<dbReference type="PROSITE" id="PS50883">
    <property type="entry name" value="EAL"/>
    <property type="match status" value="1"/>
</dbReference>
<dbReference type="InterPro" id="IPR052155">
    <property type="entry name" value="Biofilm_reg_signaling"/>
</dbReference>
<dbReference type="NCBIfam" id="TIGR00254">
    <property type="entry name" value="GGDEF"/>
    <property type="match status" value="1"/>
</dbReference>
<evidence type="ECO:0000259" key="2">
    <source>
        <dbReference type="PROSITE" id="PS50112"/>
    </source>
</evidence>
<dbReference type="Gene3D" id="3.30.70.270">
    <property type="match status" value="1"/>
</dbReference>
<dbReference type="SUPFAM" id="SSF141868">
    <property type="entry name" value="EAL domain-like"/>
    <property type="match status" value="1"/>
</dbReference>
<dbReference type="PANTHER" id="PTHR44757">
    <property type="entry name" value="DIGUANYLATE CYCLASE DGCP"/>
    <property type="match status" value="1"/>
</dbReference>
<dbReference type="InterPro" id="IPR001610">
    <property type="entry name" value="PAC"/>
</dbReference>
<feature type="domain" description="PAS" evidence="2">
    <location>
        <begin position="241"/>
        <end position="313"/>
    </location>
</feature>